<protein>
    <submittedName>
        <fullName evidence="1">Uncharacterized protein</fullName>
    </submittedName>
</protein>
<keyword evidence="2" id="KW-1185">Reference proteome</keyword>
<organism evidence="1 2">
    <name type="scientific">Stylosanthes scabra</name>
    <dbReference type="NCBI Taxonomy" id="79078"/>
    <lineage>
        <taxon>Eukaryota</taxon>
        <taxon>Viridiplantae</taxon>
        <taxon>Streptophyta</taxon>
        <taxon>Embryophyta</taxon>
        <taxon>Tracheophyta</taxon>
        <taxon>Spermatophyta</taxon>
        <taxon>Magnoliopsida</taxon>
        <taxon>eudicotyledons</taxon>
        <taxon>Gunneridae</taxon>
        <taxon>Pentapetalae</taxon>
        <taxon>rosids</taxon>
        <taxon>fabids</taxon>
        <taxon>Fabales</taxon>
        <taxon>Fabaceae</taxon>
        <taxon>Papilionoideae</taxon>
        <taxon>50 kb inversion clade</taxon>
        <taxon>dalbergioids sensu lato</taxon>
        <taxon>Dalbergieae</taxon>
        <taxon>Pterocarpus clade</taxon>
        <taxon>Stylosanthes</taxon>
    </lineage>
</organism>
<proteinExistence type="predicted"/>
<accession>A0ABU6XAL8</accession>
<dbReference type="Proteomes" id="UP001341840">
    <property type="component" value="Unassembled WGS sequence"/>
</dbReference>
<evidence type="ECO:0000313" key="2">
    <source>
        <dbReference type="Proteomes" id="UP001341840"/>
    </source>
</evidence>
<gene>
    <name evidence="1" type="ORF">PIB30_021474</name>
</gene>
<name>A0ABU6XAL8_9FABA</name>
<reference evidence="1 2" key="1">
    <citation type="journal article" date="2023" name="Plants (Basel)">
        <title>Bridging the Gap: Combining Genomics and Transcriptomics Approaches to Understand Stylosanthes scabra, an Orphan Legume from the Brazilian Caatinga.</title>
        <authorList>
            <person name="Ferreira-Neto J.R.C."/>
            <person name="da Silva M.D."/>
            <person name="Binneck E."/>
            <person name="de Melo N.F."/>
            <person name="da Silva R.H."/>
            <person name="de Melo A.L.T.M."/>
            <person name="Pandolfi V."/>
            <person name="Bustamante F.O."/>
            <person name="Brasileiro-Vidal A.C."/>
            <person name="Benko-Iseppon A.M."/>
        </authorList>
    </citation>
    <scope>NUCLEOTIDE SEQUENCE [LARGE SCALE GENOMIC DNA]</scope>
    <source>
        <tissue evidence="1">Leaves</tissue>
    </source>
</reference>
<sequence>MKDDEQRRNRGFKIRRYKSCVEVFSLKEAISDSSILVRTSLSSSCDICAQQLCLNPSLAINFEKESDDANNDDDVTEIRTTMMKRLRGLKYFARCVCIFADSIRISYLTT</sequence>
<dbReference type="EMBL" id="JASCZI010211519">
    <property type="protein sequence ID" value="MED6193643.1"/>
    <property type="molecule type" value="Genomic_DNA"/>
</dbReference>
<evidence type="ECO:0000313" key="1">
    <source>
        <dbReference type="EMBL" id="MED6193643.1"/>
    </source>
</evidence>
<comment type="caution">
    <text evidence="1">The sequence shown here is derived from an EMBL/GenBank/DDBJ whole genome shotgun (WGS) entry which is preliminary data.</text>
</comment>